<protein>
    <recommendedName>
        <fullName evidence="3">Enoyl reductase (ER) domain-containing protein</fullName>
    </recommendedName>
</protein>
<accession>A0A420M9P3</accession>
<dbReference type="VEuPathDB" id="FungiDB:FOXG_02687"/>
<dbReference type="VEuPathDB" id="FungiDB:FOC1_g10015350"/>
<dbReference type="Pfam" id="PF08240">
    <property type="entry name" value="ADH_N"/>
    <property type="match status" value="1"/>
</dbReference>
<name>A0A420M9P3_FUSOX</name>
<dbReference type="InterPro" id="IPR020843">
    <property type="entry name" value="ER"/>
</dbReference>
<gene>
    <name evidence="4" type="ORF">BFJ69_g16944</name>
</gene>
<dbReference type="Pfam" id="PF00107">
    <property type="entry name" value="ADH_zinc_N"/>
    <property type="match status" value="1"/>
</dbReference>
<comment type="similarity">
    <text evidence="1">Belongs to the zinc-containing alcohol dehydrogenase family.</text>
</comment>
<feature type="domain" description="Enoyl reductase (ER)" evidence="3">
    <location>
        <begin position="15"/>
        <end position="343"/>
    </location>
</feature>
<dbReference type="Proteomes" id="UP000285084">
    <property type="component" value="Unassembled WGS sequence"/>
</dbReference>
<dbReference type="PANTHER" id="PTHR45348:SF2">
    <property type="entry name" value="ZINC-TYPE ALCOHOL DEHYDROGENASE-LIKE PROTEIN C2E1P3.01"/>
    <property type="match status" value="1"/>
</dbReference>
<keyword evidence="2" id="KW-0560">Oxidoreductase</keyword>
<evidence type="ECO:0000313" key="4">
    <source>
        <dbReference type="EMBL" id="RKK63001.1"/>
    </source>
</evidence>
<dbReference type="InterPro" id="IPR013154">
    <property type="entry name" value="ADH-like_N"/>
</dbReference>
<dbReference type="VEuPathDB" id="FungiDB:FOMG_10740"/>
<dbReference type="VEuPathDB" id="FungiDB:FOC4_g10002533"/>
<evidence type="ECO:0000259" key="3">
    <source>
        <dbReference type="SMART" id="SM00829"/>
    </source>
</evidence>
<evidence type="ECO:0000256" key="1">
    <source>
        <dbReference type="ARBA" id="ARBA00008072"/>
    </source>
</evidence>
<reference evidence="4 5" key="1">
    <citation type="journal article" date="2018" name="Sci. Rep.">
        <title>Characterisation of pathogen-specific regions and novel effector candidates in Fusarium oxysporum f. sp. cepae.</title>
        <authorList>
            <person name="Armitage A.D."/>
            <person name="Taylor A."/>
            <person name="Sobczyk M.K."/>
            <person name="Baxter L."/>
            <person name="Greenfield B.P."/>
            <person name="Bates H.J."/>
            <person name="Wilson F."/>
            <person name="Jackson A.C."/>
            <person name="Ott S."/>
            <person name="Harrison R.J."/>
            <person name="Clarkson J.P."/>
        </authorList>
    </citation>
    <scope>NUCLEOTIDE SEQUENCE [LARGE SCALE GENOMIC DNA]</scope>
    <source>
        <strain evidence="4 5">Fo_A13</strain>
    </source>
</reference>
<organism evidence="4 5">
    <name type="scientific">Fusarium oxysporum</name>
    <name type="common">Fusarium vascular wilt</name>
    <dbReference type="NCBI Taxonomy" id="5507"/>
    <lineage>
        <taxon>Eukaryota</taxon>
        <taxon>Fungi</taxon>
        <taxon>Dikarya</taxon>
        <taxon>Ascomycota</taxon>
        <taxon>Pezizomycotina</taxon>
        <taxon>Sordariomycetes</taxon>
        <taxon>Hypocreomycetidae</taxon>
        <taxon>Hypocreales</taxon>
        <taxon>Nectriaceae</taxon>
        <taxon>Fusarium</taxon>
        <taxon>Fusarium oxysporum species complex</taxon>
    </lineage>
</organism>
<dbReference type="AlphaFoldDB" id="A0A420M9P3"/>
<proteinExistence type="inferred from homology"/>
<dbReference type="VEuPathDB" id="FungiDB:FOZG_05061"/>
<dbReference type="SMART" id="SM00829">
    <property type="entry name" value="PKS_ER"/>
    <property type="match status" value="1"/>
</dbReference>
<dbReference type="CDD" id="cd08249">
    <property type="entry name" value="enoyl_reductase_like"/>
    <property type="match status" value="1"/>
</dbReference>
<dbReference type="VEuPathDB" id="FungiDB:FOIG_01628"/>
<dbReference type="Gene3D" id="3.40.50.720">
    <property type="entry name" value="NAD(P)-binding Rossmann-like Domain"/>
    <property type="match status" value="1"/>
</dbReference>
<dbReference type="SUPFAM" id="SSF50129">
    <property type="entry name" value="GroES-like"/>
    <property type="match status" value="1"/>
</dbReference>
<dbReference type="VEuPathDB" id="FungiDB:HZS61_014830"/>
<evidence type="ECO:0000256" key="2">
    <source>
        <dbReference type="ARBA" id="ARBA00023002"/>
    </source>
</evidence>
<sequence>MPIPTSAQALVVRVDSNNTPKLVKEPITVPKPGKHQLLVKVSHVAQNPTDVQSFDGNAFGDGAVLGCDFVGVVEATGSDVTRITKGTTIAGLIWGGETKGLGGYSEYTLADDRICFPVPEGLSEELACTIPLASCTALLSLFSKDCLAIDAKADEKPTVLIWGGSFEASVGLYAVQIARLHGLPVIATCSPKHHDLVKSYGAKEVFDYRDSHVVDNIRQAAPGLRYVFDTIGNENSSKTASSAITHSEGVLCTVRPGKANTEGVAEGVKVTDVLVWTAFLKEHRYGDFYWPPKEADYKLAAGYFHELPGLVSSGQIKPNTSKLVGSGLDSVPQGFQEYRDGKISNYKIVYRI</sequence>
<comment type="caution">
    <text evidence="4">The sequence shown here is derived from an EMBL/GenBank/DDBJ whole genome shotgun (WGS) entry which is preliminary data.</text>
</comment>
<dbReference type="EMBL" id="MRCX01000594">
    <property type="protein sequence ID" value="RKK63001.1"/>
    <property type="molecule type" value="Genomic_DNA"/>
</dbReference>
<dbReference type="SUPFAM" id="SSF51735">
    <property type="entry name" value="NAD(P)-binding Rossmann-fold domains"/>
    <property type="match status" value="1"/>
</dbReference>
<dbReference type="InterPro" id="IPR036291">
    <property type="entry name" value="NAD(P)-bd_dom_sf"/>
</dbReference>
<dbReference type="PANTHER" id="PTHR45348">
    <property type="entry name" value="HYPOTHETICAL OXIDOREDUCTASE (EUROFUNG)"/>
    <property type="match status" value="1"/>
</dbReference>
<dbReference type="InterPro" id="IPR047122">
    <property type="entry name" value="Trans-enoyl_RdTase-like"/>
</dbReference>
<evidence type="ECO:0000313" key="5">
    <source>
        <dbReference type="Proteomes" id="UP000285084"/>
    </source>
</evidence>
<dbReference type="Gene3D" id="3.90.180.10">
    <property type="entry name" value="Medium-chain alcohol dehydrogenases, catalytic domain"/>
    <property type="match status" value="1"/>
</dbReference>
<dbReference type="GO" id="GO:0016651">
    <property type="term" value="F:oxidoreductase activity, acting on NAD(P)H"/>
    <property type="evidence" value="ECO:0007669"/>
    <property type="project" value="InterPro"/>
</dbReference>
<dbReference type="InterPro" id="IPR011032">
    <property type="entry name" value="GroES-like_sf"/>
</dbReference>
<dbReference type="InterPro" id="IPR013149">
    <property type="entry name" value="ADH-like_C"/>
</dbReference>